<keyword evidence="4" id="KW-1185">Reference proteome</keyword>
<dbReference type="RefSeq" id="WP_343799843.1">
    <property type="nucleotide sequence ID" value="NZ_BAAADE010000001.1"/>
</dbReference>
<dbReference type="PANTHER" id="PTHR46609">
    <property type="entry name" value="EXONUCLEASE, PHAGE-TYPE/RECB, C-TERMINAL DOMAIN-CONTAINING PROTEIN"/>
    <property type="match status" value="1"/>
</dbReference>
<protein>
    <recommendedName>
        <fullName evidence="2">YqaJ viral recombinase domain-containing protein</fullName>
    </recommendedName>
</protein>
<dbReference type="CDD" id="cd22343">
    <property type="entry name" value="PDDEXK_lambda_exonuclease-like"/>
    <property type="match status" value="1"/>
</dbReference>
<dbReference type="Pfam" id="PF09588">
    <property type="entry name" value="YqaJ"/>
    <property type="match status" value="1"/>
</dbReference>
<evidence type="ECO:0000313" key="4">
    <source>
        <dbReference type="Proteomes" id="UP001424441"/>
    </source>
</evidence>
<dbReference type="InterPro" id="IPR051703">
    <property type="entry name" value="NF-kappa-B_Signaling_Reg"/>
</dbReference>
<feature type="coiled-coil region" evidence="1">
    <location>
        <begin position="174"/>
        <end position="201"/>
    </location>
</feature>
<dbReference type="EMBL" id="BAAADE010000001">
    <property type="protein sequence ID" value="GAA0589066.1"/>
    <property type="molecule type" value="Genomic_DNA"/>
</dbReference>
<dbReference type="InterPro" id="IPR019080">
    <property type="entry name" value="YqaJ_viral_recombinase"/>
</dbReference>
<reference evidence="4" key="1">
    <citation type="journal article" date="2019" name="Int. J. Syst. Evol. Microbiol.">
        <title>The Global Catalogue of Microorganisms (GCM) 10K type strain sequencing project: providing services to taxonomists for standard genome sequencing and annotation.</title>
        <authorList>
            <consortium name="The Broad Institute Genomics Platform"/>
            <consortium name="The Broad Institute Genome Sequencing Center for Infectious Disease"/>
            <person name="Wu L."/>
            <person name="Ma J."/>
        </authorList>
    </citation>
    <scope>NUCLEOTIDE SEQUENCE [LARGE SCALE GENOMIC DNA]</scope>
    <source>
        <strain evidence="4">JCM 15115</strain>
    </source>
</reference>
<evidence type="ECO:0000313" key="3">
    <source>
        <dbReference type="EMBL" id="GAA0589066.1"/>
    </source>
</evidence>
<name>A0ABP3QDV9_9HYPH</name>
<gene>
    <name evidence="3" type="ORF">GCM10008943_00130</name>
</gene>
<dbReference type="Gene3D" id="3.90.320.10">
    <property type="match status" value="1"/>
</dbReference>
<accession>A0ABP3QDV9</accession>
<keyword evidence="1" id="KW-0175">Coiled coil</keyword>
<dbReference type="Proteomes" id="UP001424441">
    <property type="component" value="Unassembled WGS sequence"/>
</dbReference>
<dbReference type="SUPFAM" id="SSF52980">
    <property type="entry name" value="Restriction endonuclease-like"/>
    <property type="match status" value="1"/>
</dbReference>
<dbReference type="PANTHER" id="PTHR46609:SF6">
    <property type="entry name" value="EXONUCLEASE, PHAGE-TYPE_RECB, C-TERMINAL DOMAIN-CONTAINING PROTEIN-RELATED"/>
    <property type="match status" value="1"/>
</dbReference>
<sequence>MMQVFNDIVQGSPEWFGARAGIPTASRFSTVMAKGEGKTRSEYMRTLAGEIITGEIEESFSSPHMERGKLMEDEARETYAFINSVEPYQVGFIRNGDKGASPDSLIGTDGGLEIKTALPRIQIDRLERNRLPPEHKAQVQGNLWIAEREWWDFVSYWPRLPMLIIRVYRDEDYIKTMSDEIDRFNDEKAALIERIRAYGQEPKMEAAE</sequence>
<proteinExistence type="predicted"/>
<comment type="caution">
    <text evidence="3">The sequence shown here is derived from an EMBL/GenBank/DDBJ whole genome shotgun (WGS) entry which is preliminary data.</text>
</comment>
<dbReference type="InterPro" id="IPR011335">
    <property type="entry name" value="Restrct_endonuc-II-like"/>
</dbReference>
<evidence type="ECO:0000256" key="1">
    <source>
        <dbReference type="SAM" id="Coils"/>
    </source>
</evidence>
<feature type="domain" description="YqaJ viral recombinase" evidence="2">
    <location>
        <begin position="14"/>
        <end position="148"/>
    </location>
</feature>
<organism evidence="3 4">
    <name type="scientific">Paenochrobactrum glaciei</name>
    <dbReference type="NCBI Taxonomy" id="486407"/>
    <lineage>
        <taxon>Bacteria</taxon>
        <taxon>Pseudomonadati</taxon>
        <taxon>Pseudomonadota</taxon>
        <taxon>Alphaproteobacteria</taxon>
        <taxon>Hyphomicrobiales</taxon>
        <taxon>Brucellaceae</taxon>
        <taxon>Paenochrobactrum</taxon>
    </lineage>
</organism>
<dbReference type="InterPro" id="IPR011604">
    <property type="entry name" value="PDDEXK-like_dom_sf"/>
</dbReference>
<evidence type="ECO:0000259" key="2">
    <source>
        <dbReference type="Pfam" id="PF09588"/>
    </source>
</evidence>